<dbReference type="GO" id="GO:0050808">
    <property type="term" value="P:synapse organization"/>
    <property type="evidence" value="ECO:0007669"/>
    <property type="project" value="TreeGrafter"/>
</dbReference>
<dbReference type="EMBL" id="CAKASE010000059">
    <property type="protein sequence ID" value="CAG9568167.1"/>
    <property type="molecule type" value="Genomic_DNA"/>
</dbReference>
<evidence type="ECO:0000313" key="4">
    <source>
        <dbReference type="EMBL" id="CAG9568167.1"/>
    </source>
</evidence>
<accession>A0A8J2QSA7</accession>
<dbReference type="InterPro" id="IPR037448">
    <property type="entry name" value="Zig-8"/>
</dbReference>
<dbReference type="InterPro" id="IPR003599">
    <property type="entry name" value="Ig_sub"/>
</dbReference>
<dbReference type="PANTHER" id="PTHR23279">
    <property type="entry name" value="DEFECTIVE PROBOSCIS EXTENSION RESPONSE DPR -RELATED"/>
    <property type="match status" value="1"/>
</dbReference>
<dbReference type="OrthoDB" id="6127080at2759"/>
<feature type="domain" description="Ig-like" evidence="3">
    <location>
        <begin position="220"/>
        <end position="311"/>
    </location>
</feature>
<keyword evidence="1" id="KW-1133">Transmembrane helix</keyword>
<dbReference type="SMART" id="SM00408">
    <property type="entry name" value="IGc2"/>
    <property type="match status" value="2"/>
</dbReference>
<evidence type="ECO:0000313" key="5">
    <source>
        <dbReference type="Proteomes" id="UP000789524"/>
    </source>
</evidence>
<dbReference type="AlphaFoldDB" id="A0A8J2QSA7"/>
<dbReference type="InterPro" id="IPR013106">
    <property type="entry name" value="Ig_V-set"/>
</dbReference>
<dbReference type="Pfam" id="PF13927">
    <property type="entry name" value="Ig_3"/>
    <property type="match status" value="1"/>
</dbReference>
<dbReference type="PROSITE" id="PS50835">
    <property type="entry name" value="IG_LIKE"/>
    <property type="match status" value="2"/>
</dbReference>
<dbReference type="CDD" id="cd00096">
    <property type="entry name" value="Ig"/>
    <property type="match status" value="1"/>
</dbReference>
<keyword evidence="2" id="KW-0732">Signal</keyword>
<dbReference type="InterPro" id="IPR003598">
    <property type="entry name" value="Ig_sub2"/>
</dbReference>
<dbReference type="SUPFAM" id="SSF48726">
    <property type="entry name" value="Immunoglobulin"/>
    <property type="match status" value="2"/>
</dbReference>
<protein>
    <submittedName>
        <fullName evidence="4">(African queen) hypothetical protein</fullName>
    </submittedName>
</protein>
<feature type="chain" id="PRO_5035279810" evidence="2">
    <location>
        <begin position="47"/>
        <end position="354"/>
    </location>
</feature>
<proteinExistence type="predicted"/>
<dbReference type="InterPro" id="IPR036179">
    <property type="entry name" value="Ig-like_dom_sf"/>
</dbReference>
<sequence length="354" mass="39617">MPFSNIRAQYVMCQKWPPANRPAERVGCSGMHHIALLLMLLMRATAHLNMTASPTSDSTYLLRSTMPPTVFTLSVTKARRISSRRGKSDSPMLNYIFDSYATSNKHFHDNFKGPSFEDDINSDKIINTDTGATVLFDCRVSSLRDKTVSWLRVSNDTNLELLTVDLETHTTDPRYKVDVAGETWKLSLTDAKVQDSGIYCCHVSTHPPMLRRFRLVVHPPEIKMNNEAFLESGETLSLKCAVLHLNPGEASELHWYRGNNTTPLDEIRSGVLVETDLLTLTSHLQVAHLKVEDAGNYTCALESPITMRAVARVHVLQGSSLAELQSGVKTTTSYIGLLLTSLIIIFYTNFEDVR</sequence>
<dbReference type="InterPro" id="IPR007110">
    <property type="entry name" value="Ig-like_dom"/>
</dbReference>
<comment type="caution">
    <text evidence="4">The sequence shown here is derived from an EMBL/GenBank/DDBJ whole genome shotgun (WGS) entry which is preliminary data.</text>
</comment>
<reference evidence="4" key="1">
    <citation type="submission" date="2021-09" db="EMBL/GenBank/DDBJ databases">
        <authorList>
            <person name="Martin H S."/>
        </authorList>
    </citation>
    <scope>NUCLEOTIDE SEQUENCE</scope>
</reference>
<keyword evidence="5" id="KW-1185">Reference proteome</keyword>
<dbReference type="PANTHER" id="PTHR23279:SF46">
    <property type="entry name" value="DEFECTIVE PROBOSCIS EXTENSION RESPONSE 10, ISOFORM A-RELATED"/>
    <property type="match status" value="1"/>
</dbReference>
<dbReference type="InterPro" id="IPR013783">
    <property type="entry name" value="Ig-like_fold"/>
</dbReference>
<feature type="signal peptide" evidence="2">
    <location>
        <begin position="1"/>
        <end position="46"/>
    </location>
</feature>
<feature type="transmembrane region" description="Helical" evidence="1">
    <location>
        <begin position="333"/>
        <end position="350"/>
    </location>
</feature>
<dbReference type="Pfam" id="PF07686">
    <property type="entry name" value="V-set"/>
    <property type="match status" value="1"/>
</dbReference>
<evidence type="ECO:0000259" key="3">
    <source>
        <dbReference type="PROSITE" id="PS50835"/>
    </source>
</evidence>
<evidence type="ECO:0000256" key="1">
    <source>
        <dbReference type="SAM" id="Phobius"/>
    </source>
</evidence>
<dbReference type="SMART" id="SM00409">
    <property type="entry name" value="IG"/>
    <property type="match status" value="2"/>
</dbReference>
<name>A0A8J2QSA7_9NEOP</name>
<dbReference type="Gene3D" id="2.60.40.10">
    <property type="entry name" value="Immunoglobulins"/>
    <property type="match status" value="2"/>
</dbReference>
<organism evidence="4 5">
    <name type="scientific">Danaus chrysippus</name>
    <name type="common">African queen</name>
    <dbReference type="NCBI Taxonomy" id="151541"/>
    <lineage>
        <taxon>Eukaryota</taxon>
        <taxon>Metazoa</taxon>
        <taxon>Ecdysozoa</taxon>
        <taxon>Arthropoda</taxon>
        <taxon>Hexapoda</taxon>
        <taxon>Insecta</taxon>
        <taxon>Pterygota</taxon>
        <taxon>Neoptera</taxon>
        <taxon>Endopterygota</taxon>
        <taxon>Lepidoptera</taxon>
        <taxon>Glossata</taxon>
        <taxon>Ditrysia</taxon>
        <taxon>Papilionoidea</taxon>
        <taxon>Nymphalidae</taxon>
        <taxon>Danainae</taxon>
        <taxon>Danaini</taxon>
        <taxon>Danaina</taxon>
        <taxon>Danaus</taxon>
        <taxon>Anosia</taxon>
    </lineage>
</organism>
<evidence type="ECO:0000256" key="2">
    <source>
        <dbReference type="SAM" id="SignalP"/>
    </source>
</evidence>
<keyword evidence="1" id="KW-0812">Transmembrane</keyword>
<dbReference type="SMART" id="SM00406">
    <property type="entry name" value="IGv"/>
    <property type="match status" value="2"/>
</dbReference>
<gene>
    <name evidence="4" type="ORF">DCHRY22_LOCUS8196</name>
</gene>
<dbReference type="Proteomes" id="UP000789524">
    <property type="component" value="Unassembled WGS sequence"/>
</dbReference>
<feature type="domain" description="Ig-like" evidence="3">
    <location>
        <begin position="114"/>
        <end position="204"/>
    </location>
</feature>
<keyword evidence="1" id="KW-0472">Membrane</keyword>
<dbReference type="GO" id="GO:0032589">
    <property type="term" value="C:neuron projection membrane"/>
    <property type="evidence" value="ECO:0007669"/>
    <property type="project" value="TreeGrafter"/>
</dbReference>